<gene>
    <name evidence="4" type="ORF">Daesc_006956</name>
</gene>
<evidence type="ECO:0000256" key="1">
    <source>
        <dbReference type="SAM" id="MobiDB-lite"/>
    </source>
</evidence>
<feature type="region of interest" description="Disordered" evidence="1">
    <location>
        <begin position="377"/>
        <end position="407"/>
    </location>
</feature>
<keyword evidence="2" id="KW-0812">Transmembrane</keyword>
<keyword evidence="3" id="KW-0732">Signal</keyword>
<feature type="transmembrane region" description="Helical" evidence="2">
    <location>
        <begin position="411"/>
        <end position="434"/>
    </location>
</feature>
<dbReference type="SUPFAM" id="SSF89372">
    <property type="entry name" value="Fucose-specific lectin"/>
    <property type="match status" value="1"/>
</dbReference>
<evidence type="ECO:0000313" key="4">
    <source>
        <dbReference type="EMBL" id="KAK6952419.1"/>
    </source>
</evidence>
<evidence type="ECO:0000313" key="5">
    <source>
        <dbReference type="Proteomes" id="UP001369815"/>
    </source>
</evidence>
<organism evidence="4 5">
    <name type="scientific">Daldinia eschscholtzii</name>
    <dbReference type="NCBI Taxonomy" id="292717"/>
    <lineage>
        <taxon>Eukaryota</taxon>
        <taxon>Fungi</taxon>
        <taxon>Dikarya</taxon>
        <taxon>Ascomycota</taxon>
        <taxon>Pezizomycotina</taxon>
        <taxon>Sordariomycetes</taxon>
        <taxon>Xylariomycetidae</taxon>
        <taxon>Xylariales</taxon>
        <taxon>Hypoxylaceae</taxon>
        <taxon>Daldinia</taxon>
    </lineage>
</organism>
<feature type="region of interest" description="Disordered" evidence="1">
    <location>
        <begin position="307"/>
        <end position="327"/>
    </location>
</feature>
<accession>A0AAX6MIG7</accession>
<feature type="compositionally biased region" description="Gly residues" evidence="1">
    <location>
        <begin position="463"/>
        <end position="473"/>
    </location>
</feature>
<evidence type="ECO:0000256" key="2">
    <source>
        <dbReference type="SAM" id="Phobius"/>
    </source>
</evidence>
<proteinExistence type="predicted"/>
<comment type="caution">
    <text evidence="4">The sequence shown here is derived from an EMBL/GenBank/DDBJ whole genome shotgun (WGS) entry which is preliminary data.</text>
</comment>
<protein>
    <recommendedName>
        <fullName evidence="6">Fucose-specific lectin</fullName>
    </recommendedName>
</protein>
<feature type="region of interest" description="Disordered" evidence="1">
    <location>
        <begin position="456"/>
        <end position="480"/>
    </location>
</feature>
<evidence type="ECO:0000256" key="3">
    <source>
        <dbReference type="SAM" id="SignalP"/>
    </source>
</evidence>
<feature type="chain" id="PRO_5043904221" description="Fucose-specific lectin" evidence="3">
    <location>
        <begin position="23"/>
        <end position="621"/>
    </location>
</feature>
<feature type="region of interest" description="Disordered" evidence="1">
    <location>
        <begin position="574"/>
        <end position="621"/>
    </location>
</feature>
<keyword evidence="5" id="KW-1185">Reference proteome</keyword>
<reference evidence="4 5" key="1">
    <citation type="journal article" date="2024" name="Front Chem Biol">
        <title>Unveiling the potential of Daldinia eschscholtzii MFLUCC 19-0629 through bioactivity and bioinformatics studies for enhanced sustainable agriculture production.</title>
        <authorList>
            <person name="Brooks S."/>
            <person name="Weaver J.A."/>
            <person name="Klomchit A."/>
            <person name="Alharthi S.A."/>
            <person name="Onlamun T."/>
            <person name="Nurani R."/>
            <person name="Vong T.K."/>
            <person name="Alberti F."/>
            <person name="Greco C."/>
        </authorList>
    </citation>
    <scope>NUCLEOTIDE SEQUENCE [LARGE SCALE GENOMIC DNA]</scope>
    <source>
        <strain evidence="4">MFLUCC 19-0629</strain>
    </source>
</reference>
<dbReference type="AlphaFoldDB" id="A0AAX6MIG7"/>
<feature type="signal peptide" evidence="3">
    <location>
        <begin position="1"/>
        <end position="22"/>
    </location>
</feature>
<feature type="compositionally biased region" description="Low complexity" evidence="1">
    <location>
        <begin position="581"/>
        <end position="600"/>
    </location>
</feature>
<keyword evidence="2" id="KW-0472">Membrane</keyword>
<sequence>MSSKIASTFYLSIWLLAGQVSCGSIAAWWNTRGPSFIMQDDDTGSIRYSLCNGNFTPIFPDDKTLVAPFKEHQPKKKTSLSATGWMDGETARWSQVRSSEGFADASKQASIFYMDNSDAIVNALLKCDWNTGHWENSGEYVVSGGAPKVAPDSGISAVLLGSTEGYRVYYNDLEGTLHAIGYTPSTTWSYYGVVSQDAASSQAIGSTFSDTNITVVRPRDGENMGVSQLYNDTMWHISTLPEPLTQTGNHSTNATKASDLKLSSGSANFTLPAWDGKASALAVTINKKDVRSIFYIGTDKKLYQVSNSDGNSTWSLAPRPDEEEESWPLADAAGAPIALASDAGSRVVRLYYMSGGRMVEVNGDHGRWQAATVLPSTNTSQTTGAQAPPATNTPATDDEDNSGELSDGAKAGISVGVTLGVIALAGTPFVLWLLRRRQRRIDEAAAAAMAAVRRDQYKPENGSGSGSGLGPGPAYGPDVAQIGAQPGVGAEGGYAYGYGAQQTYAGYPQAQPVQPGYGQQPQQPGAVYPQQQQQQQMGYAVTSDGYAQPAAAAAAAYPQQAGFTQNGGWMYTTPTGDNGTQYQQQQQLHQQQYYQQQHPQEMPGDTKPVELMGEGPYKELP</sequence>
<dbReference type="Gene3D" id="2.120.10.70">
    <property type="entry name" value="Fucose-specific lectin"/>
    <property type="match status" value="2"/>
</dbReference>
<dbReference type="Proteomes" id="UP001369815">
    <property type="component" value="Unassembled WGS sequence"/>
</dbReference>
<feature type="region of interest" description="Disordered" evidence="1">
    <location>
        <begin position="511"/>
        <end position="531"/>
    </location>
</feature>
<name>A0AAX6MIG7_9PEZI</name>
<dbReference type="EMBL" id="JBANMG010000006">
    <property type="protein sequence ID" value="KAK6952419.1"/>
    <property type="molecule type" value="Genomic_DNA"/>
</dbReference>
<feature type="compositionally biased region" description="Low complexity" evidence="1">
    <location>
        <begin position="379"/>
        <end position="395"/>
    </location>
</feature>
<keyword evidence="2" id="KW-1133">Transmembrane helix</keyword>
<evidence type="ECO:0008006" key="6">
    <source>
        <dbReference type="Google" id="ProtNLM"/>
    </source>
</evidence>